<name>A0A0C3CB18_PILCF</name>
<evidence type="ECO:0000313" key="2">
    <source>
        <dbReference type="Proteomes" id="UP000054166"/>
    </source>
</evidence>
<dbReference type="InParanoid" id="A0A0C3CB18"/>
<dbReference type="Proteomes" id="UP000054166">
    <property type="component" value="Unassembled WGS sequence"/>
</dbReference>
<dbReference type="Gene3D" id="1.20.1280.50">
    <property type="match status" value="1"/>
</dbReference>
<gene>
    <name evidence="1" type="ORF">PILCRDRAFT_815356</name>
</gene>
<keyword evidence="2" id="KW-1185">Reference proteome</keyword>
<evidence type="ECO:0000313" key="1">
    <source>
        <dbReference type="EMBL" id="KIM86907.1"/>
    </source>
</evidence>
<dbReference type="HOGENOM" id="CLU_530087_0_0_1"/>
<reference evidence="2" key="2">
    <citation type="submission" date="2015-01" db="EMBL/GenBank/DDBJ databases">
        <title>Evolutionary Origins and Diversification of the Mycorrhizal Mutualists.</title>
        <authorList>
            <consortium name="DOE Joint Genome Institute"/>
            <consortium name="Mycorrhizal Genomics Consortium"/>
            <person name="Kohler A."/>
            <person name="Kuo A."/>
            <person name="Nagy L.G."/>
            <person name="Floudas D."/>
            <person name="Copeland A."/>
            <person name="Barry K.W."/>
            <person name="Cichocki N."/>
            <person name="Veneault-Fourrey C."/>
            <person name="LaButti K."/>
            <person name="Lindquist E.A."/>
            <person name="Lipzen A."/>
            <person name="Lundell T."/>
            <person name="Morin E."/>
            <person name="Murat C."/>
            <person name="Riley R."/>
            <person name="Ohm R."/>
            <person name="Sun H."/>
            <person name="Tunlid A."/>
            <person name="Henrissat B."/>
            <person name="Grigoriev I.V."/>
            <person name="Hibbett D.S."/>
            <person name="Martin F."/>
        </authorList>
    </citation>
    <scope>NUCLEOTIDE SEQUENCE [LARGE SCALE GENOMIC DNA]</scope>
    <source>
        <strain evidence="2">F 1598</strain>
    </source>
</reference>
<sequence>MKPTCIISTKERHNGDSYFHPSDCDHTEAGDQLPLMLDPLPTSCRTSDVTVDSLAPELLKLIFEMSCADNATEAPPMSKSALGTANKLSHVCRFWRDIALDTPSLWATIDRFHDKIENFVSRSKSLPIYLNLEAEGENALAEINFPVWLQRYSGRLHGIFAEGSSETIQNLLQSVGMLLPKLVSLDLRVLSEEFVVLPISTPNLRRLFLYHVSVNLDAYTDLTHLTLDGLYSSTPKAADVVHLLRKCPRLSVLCLYGLELEVVDSGVGERDDVVELAQLQTLEFQQLAMDTTAYLLSRIQVPLCAPLVRNCHNYPSSDQELWLEIVADRYIVLGASTQSPNGICTFRVDLPYNSRRAFSDIKTVMSAVDTSTVVSLLFVAPSELYAPPSVNAWLAILSRLPSLIVITLSMPRQWTETFIEALCSHEPEVLCPSLEILTIMDIDAYDFVACADLGEIIWDYLHARVQSGVGLLELLRLHCGHGDCLNWERVTKTFESCALEVVPSTPSTAPAIIT</sequence>
<dbReference type="AlphaFoldDB" id="A0A0C3CB18"/>
<accession>A0A0C3CB18</accession>
<dbReference type="OrthoDB" id="3266451at2759"/>
<reference evidence="1 2" key="1">
    <citation type="submission" date="2014-04" db="EMBL/GenBank/DDBJ databases">
        <authorList>
            <consortium name="DOE Joint Genome Institute"/>
            <person name="Kuo A."/>
            <person name="Tarkka M."/>
            <person name="Buscot F."/>
            <person name="Kohler A."/>
            <person name="Nagy L.G."/>
            <person name="Floudas D."/>
            <person name="Copeland A."/>
            <person name="Barry K.W."/>
            <person name="Cichocki N."/>
            <person name="Veneault-Fourrey C."/>
            <person name="LaButti K."/>
            <person name="Lindquist E.A."/>
            <person name="Lipzen A."/>
            <person name="Lundell T."/>
            <person name="Morin E."/>
            <person name="Murat C."/>
            <person name="Sun H."/>
            <person name="Tunlid A."/>
            <person name="Henrissat B."/>
            <person name="Grigoriev I.V."/>
            <person name="Hibbett D.S."/>
            <person name="Martin F."/>
            <person name="Nordberg H.P."/>
            <person name="Cantor M.N."/>
            <person name="Hua S.X."/>
        </authorList>
    </citation>
    <scope>NUCLEOTIDE SEQUENCE [LARGE SCALE GENOMIC DNA]</scope>
    <source>
        <strain evidence="1 2">F 1598</strain>
    </source>
</reference>
<proteinExistence type="predicted"/>
<organism evidence="1 2">
    <name type="scientific">Piloderma croceum (strain F 1598)</name>
    <dbReference type="NCBI Taxonomy" id="765440"/>
    <lineage>
        <taxon>Eukaryota</taxon>
        <taxon>Fungi</taxon>
        <taxon>Dikarya</taxon>
        <taxon>Basidiomycota</taxon>
        <taxon>Agaricomycotina</taxon>
        <taxon>Agaricomycetes</taxon>
        <taxon>Agaricomycetidae</taxon>
        <taxon>Atheliales</taxon>
        <taxon>Atheliaceae</taxon>
        <taxon>Piloderma</taxon>
    </lineage>
</organism>
<dbReference type="EMBL" id="KN832980">
    <property type="protein sequence ID" value="KIM86907.1"/>
    <property type="molecule type" value="Genomic_DNA"/>
</dbReference>
<dbReference type="InterPro" id="IPR032675">
    <property type="entry name" value="LRR_dom_sf"/>
</dbReference>
<dbReference type="SUPFAM" id="SSF52047">
    <property type="entry name" value="RNI-like"/>
    <property type="match status" value="1"/>
</dbReference>
<dbReference type="STRING" id="765440.A0A0C3CB18"/>
<protein>
    <submittedName>
        <fullName evidence="1">Uncharacterized protein</fullName>
    </submittedName>
</protein>
<dbReference type="Gene3D" id="3.80.10.10">
    <property type="entry name" value="Ribonuclease Inhibitor"/>
    <property type="match status" value="1"/>
</dbReference>